<evidence type="ECO:0000256" key="1">
    <source>
        <dbReference type="SAM" id="SignalP"/>
    </source>
</evidence>
<dbReference type="Gene3D" id="3.10.450.40">
    <property type="match status" value="1"/>
</dbReference>
<organism evidence="3 4">
    <name type="scientific">Rhizobium setariae</name>
    <dbReference type="NCBI Taxonomy" id="2801340"/>
    <lineage>
        <taxon>Bacteria</taxon>
        <taxon>Pseudomonadati</taxon>
        <taxon>Pseudomonadota</taxon>
        <taxon>Alphaproteobacteria</taxon>
        <taxon>Hyphomicrobiales</taxon>
        <taxon>Rhizobiaceae</taxon>
        <taxon>Rhizobium/Agrobacterium group</taxon>
        <taxon>Rhizobium</taxon>
    </lineage>
</organism>
<feature type="chain" id="PRO_5037253361" evidence="1">
    <location>
        <begin position="20"/>
        <end position="106"/>
    </location>
</feature>
<proteinExistence type="predicted"/>
<keyword evidence="4" id="KW-1185">Reference proteome</keyword>
<dbReference type="AlphaFoldDB" id="A0A936YMH2"/>
<dbReference type="Pfam" id="PF03413">
    <property type="entry name" value="PepSY"/>
    <property type="match status" value="1"/>
</dbReference>
<protein>
    <submittedName>
        <fullName evidence="3">PepSY domain-containing protein</fullName>
    </submittedName>
</protein>
<keyword evidence="1" id="KW-0732">Signal</keyword>
<dbReference type="InterPro" id="IPR025711">
    <property type="entry name" value="PepSY"/>
</dbReference>
<sequence length="106" mass="11917">MSILAIVVVLFGGISPVTAEDSAEPSSSDDLQQEEAREAVRQKLVRPLEEILVEVRKTFKGDIIEVEFEKHNGQYVYEIELIRPDGHLVEVKIDARTLAVVEIEDD</sequence>
<feature type="domain" description="PepSY" evidence="2">
    <location>
        <begin position="48"/>
        <end position="104"/>
    </location>
</feature>
<evidence type="ECO:0000313" key="3">
    <source>
        <dbReference type="EMBL" id="MBL0371447.1"/>
    </source>
</evidence>
<dbReference type="RefSeq" id="WP_201654290.1">
    <property type="nucleotide sequence ID" value="NZ_JAEQNC010000003.1"/>
</dbReference>
<evidence type="ECO:0000259" key="2">
    <source>
        <dbReference type="Pfam" id="PF03413"/>
    </source>
</evidence>
<name>A0A936YMH2_9HYPH</name>
<dbReference type="EMBL" id="JAEQNC010000003">
    <property type="protein sequence ID" value="MBL0371447.1"/>
    <property type="molecule type" value="Genomic_DNA"/>
</dbReference>
<accession>A0A936YMH2</accession>
<comment type="caution">
    <text evidence="3">The sequence shown here is derived from an EMBL/GenBank/DDBJ whole genome shotgun (WGS) entry which is preliminary data.</text>
</comment>
<evidence type="ECO:0000313" key="4">
    <source>
        <dbReference type="Proteomes" id="UP000633219"/>
    </source>
</evidence>
<feature type="signal peptide" evidence="1">
    <location>
        <begin position="1"/>
        <end position="19"/>
    </location>
</feature>
<dbReference type="Proteomes" id="UP000633219">
    <property type="component" value="Unassembled WGS sequence"/>
</dbReference>
<gene>
    <name evidence="3" type="ORF">JJB09_05350</name>
</gene>
<reference evidence="3" key="1">
    <citation type="submission" date="2021-01" db="EMBL/GenBank/DDBJ databases">
        <title>Rhizobium sp. strain KVB221 16S ribosomal RNA gene Genome sequencing and assembly.</title>
        <authorList>
            <person name="Kang M."/>
        </authorList>
    </citation>
    <scope>NUCLEOTIDE SEQUENCE</scope>
    <source>
        <strain evidence="3">KVB221</strain>
    </source>
</reference>